<dbReference type="EMBL" id="KQ769940">
    <property type="protein sequence ID" value="OAD52743.1"/>
    <property type="molecule type" value="Genomic_DNA"/>
</dbReference>
<proteinExistence type="predicted"/>
<reference evidence="1 2" key="1">
    <citation type="submission" date="2015-07" db="EMBL/GenBank/DDBJ databases">
        <title>The genome of Eufriesea mexicana.</title>
        <authorList>
            <person name="Pan H."/>
            <person name="Kapheim K."/>
        </authorList>
    </citation>
    <scope>NUCLEOTIDE SEQUENCE [LARGE SCALE GENOMIC DNA]</scope>
    <source>
        <strain evidence="1">0111107269</strain>
        <tissue evidence="1">Whole body</tissue>
    </source>
</reference>
<accession>A0A310SBY3</accession>
<name>A0A310SBY3_9HYME</name>
<sequence>MKAVCKTDTPMRGMQIRDIDMGSVVQRSNISRHLALRSHNICSSLTCSDKMFDFFDDNRTELDKIRSCPSVYSEVA</sequence>
<dbReference type="AlphaFoldDB" id="A0A310SBY3"/>
<keyword evidence="2" id="KW-1185">Reference proteome</keyword>
<protein>
    <submittedName>
        <fullName evidence="1">Uncharacterized protein</fullName>
    </submittedName>
</protein>
<evidence type="ECO:0000313" key="2">
    <source>
        <dbReference type="Proteomes" id="UP000250275"/>
    </source>
</evidence>
<gene>
    <name evidence="1" type="ORF">WN48_00319</name>
</gene>
<organism evidence="1 2">
    <name type="scientific">Eufriesea mexicana</name>
    <dbReference type="NCBI Taxonomy" id="516756"/>
    <lineage>
        <taxon>Eukaryota</taxon>
        <taxon>Metazoa</taxon>
        <taxon>Ecdysozoa</taxon>
        <taxon>Arthropoda</taxon>
        <taxon>Hexapoda</taxon>
        <taxon>Insecta</taxon>
        <taxon>Pterygota</taxon>
        <taxon>Neoptera</taxon>
        <taxon>Endopterygota</taxon>
        <taxon>Hymenoptera</taxon>
        <taxon>Apocrita</taxon>
        <taxon>Aculeata</taxon>
        <taxon>Apoidea</taxon>
        <taxon>Anthophila</taxon>
        <taxon>Apidae</taxon>
        <taxon>Eufriesea</taxon>
    </lineage>
</organism>
<evidence type="ECO:0000313" key="1">
    <source>
        <dbReference type="EMBL" id="OAD52743.1"/>
    </source>
</evidence>
<dbReference type="Proteomes" id="UP000250275">
    <property type="component" value="Unassembled WGS sequence"/>
</dbReference>